<keyword evidence="4" id="KW-1185">Reference proteome</keyword>
<evidence type="ECO:0000259" key="2">
    <source>
        <dbReference type="SMART" id="SM00198"/>
    </source>
</evidence>
<dbReference type="Pfam" id="PF00188">
    <property type="entry name" value="CAP"/>
    <property type="match status" value="1"/>
</dbReference>
<accession>A0AAV2RPY5</accession>
<dbReference type="GO" id="GO:0005576">
    <property type="term" value="C:extracellular region"/>
    <property type="evidence" value="ECO:0007669"/>
    <property type="project" value="InterPro"/>
</dbReference>
<keyword evidence="1" id="KW-0732">Signal</keyword>
<organism evidence="3 4">
    <name type="scientific">Meganyctiphanes norvegica</name>
    <name type="common">Northern krill</name>
    <name type="synonym">Thysanopoda norvegica</name>
    <dbReference type="NCBI Taxonomy" id="48144"/>
    <lineage>
        <taxon>Eukaryota</taxon>
        <taxon>Metazoa</taxon>
        <taxon>Ecdysozoa</taxon>
        <taxon>Arthropoda</taxon>
        <taxon>Crustacea</taxon>
        <taxon>Multicrustacea</taxon>
        <taxon>Malacostraca</taxon>
        <taxon>Eumalacostraca</taxon>
        <taxon>Eucarida</taxon>
        <taxon>Euphausiacea</taxon>
        <taxon>Euphausiidae</taxon>
        <taxon>Meganyctiphanes</taxon>
    </lineage>
</organism>
<dbReference type="PRINTS" id="PR00837">
    <property type="entry name" value="V5TPXLIKE"/>
</dbReference>
<dbReference type="InterPro" id="IPR002413">
    <property type="entry name" value="V5_allergen-like"/>
</dbReference>
<dbReference type="AlphaFoldDB" id="A0AAV2RPY5"/>
<protein>
    <recommendedName>
        <fullName evidence="2">SCP domain-containing protein</fullName>
    </recommendedName>
</protein>
<dbReference type="Gene3D" id="3.40.33.10">
    <property type="entry name" value="CAP"/>
    <property type="match status" value="1"/>
</dbReference>
<proteinExistence type="predicted"/>
<feature type="non-terminal residue" evidence="3">
    <location>
        <position position="268"/>
    </location>
</feature>
<sequence>MHFLLETQILMILSLMAGEMRAWRTDRRPRLFGSKLKLRSLEPGKYRIQKRLVQYHNFFRSKVKPEAANMLALHWSKEAAEDAQRWADACQLLIHDSTHGREVEAYGPCGQNIFVATHQVPWFFAVKTWWLEKDNFTYGGKNDLFVIGHYTQMVWHSTHEVGCGLAYCPGAVRPFYNYVCNYCPMGDILEAITRSFYVGFEKTSCPKGPANCKNKKSKISSRCFGAECLEKDISLSNCQGHTKVDPGKNISRRHPYYKATGPCRAHMT</sequence>
<gene>
    <name evidence="3" type="ORF">MNOR_LOCUS27966</name>
</gene>
<dbReference type="PRINTS" id="PR00838">
    <property type="entry name" value="V5ALLERGEN"/>
</dbReference>
<reference evidence="3 4" key="1">
    <citation type="submission" date="2024-05" db="EMBL/GenBank/DDBJ databases">
        <authorList>
            <person name="Wallberg A."/>
        </authorList>
    </citation>
    <scope>NUCLEOTIDE SEQUENCE [LARGE SCALE GENOMIC DNA]</scope>
</reference>
<dbReference type="PANTHER" id="PTHR10334">
    <property type="entry name" value="CYSTEINE-RICH SECRETORY PROTEIN-RELATED"/>
    <property type="match status" value="1"/>
</dbReference>
<dbReference type="Proteomes" id="UP001497623">
    <property type="component" value="Unassembled WGS sequence"/>
</dbReference>
<dbReference type="InterPro" id="IPR035940">
    <property type="entry name" value="CAP_sf"/>
</dbReference>
<evidence type="ECO:0000313" key="4">
    <source>
        <dbReference type="Proteomes" id="UP001497623"/>
    </source>
</evidence>
<dbReference type="InterPro" id="IPR018244">
    <property type="entry name" value="Allrgn_V5/Tpx1_CS"/>
</dbReference>
<feature type="signal peptide" evidence="1">
    <location>
        <begin position="1"/>
        <end position="22"/>
    </location>
</feature>
<dbReference type="SUPFAM" id="SSF55797">
    <property type="entry name" value="PR-1-like"/>
    <property type="match status" value="1"/>
</dbReference>
<evidence type="ECO:0000256" key="1">
    <source>
        <dbReference type="SAM" id="SignalP"/>
    </source>
</evidence>
<name>A0AAV2RPY5_MEGNR</name>
<feature type="chain" id="PRO_5043506208" description="SCP domain-containing protein" evidence="1">
    <location>
        <begin position="23"/>
        <end position="268"/>
    </location>
</feature>
<dbReference type="EMBL" id="CAXKWB010030156">
    <property type="protein sequence ID" value="CAL4137216.1"/>
    <property type="molecule type" value="Genomic_DNA"/>
</dbReference>
<dbReference type="PROSITE" id="PS01009">
    <property type="entry name" value="CRISP_1"/>
    <property type="match status" value="1"/>
</dbReference>
<feature type="domain" description="SCP" evidence="2">
    <location>
        <begin position="47"/>
        <end position="190"/>
    </location>
</feature>
<evidence type="ECO:0000313" key="3">
    <source>
        <dbReference type="EMBL" id="CAL4137216.1"/>
    </source>
</evidence>
<dbReference type="SMART" id="SM00198">
    <property type="entry name" value="SCP"/>
    <property type="match status" value="1"/>
</dbReference>
<comment type="caution">
    <text evidence="3">The sequence shown here is derived from an EMBL/GenBank/DDBJ whole genome shotgun (WGS) entry which is preliminary data.</text>
</comment>
<dbReference type="InterPro" id="IPR014044">
    <property type="entry name" value="CAP_dom"/>
</dbReference>
<dbReference type="InterPro" id="IPR001283">
    <property type="entry name" value="CRISP-related"/>
</dbReference>